<sequence length="39" mass="4377">MPSSFLLPIIPCASSQQPDVFGVLQHVHCPYTCSHELFF</sequence>
<dbReference type="EMBL" id="GGEC01006001">
    <property type="protein sequence ID" value="MBW86484.1"/>
    <property type="molecule type" value="Transcribed_RNA"/>
</dbReference>
<proteinExistence type="predicted"/>
<evidence type="ECO:0000313" key="1">
    <source>
        <dbReference type="EMBL" id="MBW86484.1"/>
    </source>
</evidence>
<organism evidence="1">
    <name type="scientific">Rhizophora mucronata</name>
    <name type="common">Asiatic mangrove</name>
    <dbReference type="NCBI Taxonomy" id="61149"/>
    <lineage>
        <taxon>Eukaryota</taxon>
        <taxon>Viridiplantae</taxon>
        <taxon>Streptophyta</taxon>
        <taxon>Embryophyta</taxon>
        <taxon>Tracheophyta</taxon>
        <taxon>Spermatophyta</taxon>
        <taxon>Magnoliopsida</taxon>
        <taxon>eudicotyledons</taxon>
        <taxon>Gunneridae</taxon>
        <taxon>Pentapetalae</taxon>
        <taxon>rosids</taxon>
        <taxon>fabids</taxon>
        <taxon>Malpighiales</taxon>
        <taxon>Rhizophoraceae</taxon>
        <taxon>Rhizophora</taxon>
    </lineage>
</organism>
<dbReference type="AlphaFoldDB" id="A0A2P2IZ23"/>
<protein>
    <submittedName>
        <fullName evidence="1">Uncharacterized protein</fullName>
    </submittedName>
</protein>
<name>A0A2P2IZ23_RHIMU</name>
<accession>A0A2P2IZ23</accession>
<reference evidence="1" key="1">
    <citation type="submission" date="2018-02" db="EMBL/GenBank/DDBJ databases">
        <title>Rhizophora mucronata_Transcriptome.</title>
        <authorList>
            <person name="Meera S.P."/>
            <person name="Sreeshan A."/>
            <person name="Augustine A."/>
        </authorList>
    </citation>
    <scope>NUCLEOTIDE SEQUENCE</scope>
    <source>
        <tissue evidence="1">Leaf</tissue>
    </source>
</reference>